<evidence type="ECO:0000313" key="8">
    <source>
        <dbReference type="EMBL" id="SNR72674.1"/>
    </source>
</evidence>
<feature type="region of interest" description="Disordered" evidence="5">
    <location>
        <begin position="452"/>
        <end position="481"/>
    </location>
</feature>
<evidence type="ECO:0000313" key="9">
    <source>
        <dbReference type="Proteomes" id="UP000198379"/>
    </source>
</evidence>
<dbReference type="InterPro" id="IPR044925">
    <property type="entry name" value="His-Me_finger_sf"/>
</dbReference>
<dbReference type="EMBL" id="FZNY01000002">
    <property type="protein sequence ID" value="SNR72674.1"/>
    <property type="molecule type" value="Genomic_DNA"/>
</dbReference>
<feature type="signal peptide" evidence="6">
    <location>
        <begin position="1"/>
        <end position="21"/>
    </location>
</feature>
<evidence type="ECO:0000256" key="3">
    <source>
        <dbReference type="ARBA" id="ARBA00022729"/>
    </source>
</evidence>
<dbReference type="Pfam" id="PF04231">
    <property type="entry name" value="Endonuclease_1"/>
    <property type="match status" value="1"/>
</dbReference>
<keyword evidence="2" id="KW-0540">Nuclease</keyword>
<protein>
    <submittedName>
        <fullName evidence="8">Por secretion system C-terminal sorting domain-containing protein</fullName>
    </submittedName>
</protein>
<dbReference type="PANTHER" id="PTHR33607">
    <property type="entry name" value="ENDONUCLEASE-1"/>
    <property type="match status" value="1"/>
</dbReference>
<keyword evidence="9" id="KW-1185">Reference proteome</keyword>
<dbReference type="InterPro" id="IPR026444">
    <property type="entry name" value="Secre_tail"/>
</dbReference>
<evidence type="ECO:0000256" key="1">
    <source>
        <dbReference type="ARBA" id="ARBA00006429"/>
    </source>
</evidence>
<evidence type="ECO:0000256" key="4">
    <source>
        <dbReference type="ARBA" id="ARBA00022801"/>
    </source>
</evidence>
<reference evidence="8 9" key="1">
    <citation type="submission" date="2017-06" db="EMBL/GenBank/DDBJ databases">
        <authorList>
            <person name="Kim H.J."/>
            <person name="Triplett B.A."/>
        </authorList>
    </citation>
    <scope>NUCLEOTIDE SEQUENCE [LARGE SCALE GENOMIC DNA]</scope>
    <source>
        <strain evidence="8 9">DSM 25597</strain>
    </source>
</reference>
<dbReference type="RefSeq" id="WP_089370993.1">
    <property type="nucleotide sequence ID" value="NZ_BMEP01000001.1"/>
</dbReference>
<keyword evidence="4" id="KW-0378">Hydrolase</keyword>
<evidence type="ECO:0000259" key="7">
    <source>
        <dbReference type="Pfam" id="PF18962"/>
    </source>
</evidence>
<evidence type="ECO:0000256" key="6">
    <source>
        <dbReference type="SAM" id="SignalP"/>
    </source>
</evidence>
<feature type="domain" description="Secretion system C-terminal sorting" evidence="7">
    <location>
        <begin position="587"/>
        <end position="654"/>
    </location>
</feature>
<keyword evidence="3 6" id="KW-0732">Signal</keyword>
<dbReference type="OrthoDB" id="5485925at2"/>
<gene>
    <name evidence="8" type="ORF">SAMN06265376_102226</name>
</gene>
<dbReference type="PANTHER" id="PTHR33607:SF2">
    <property type="entry name" value="ENDONUCLEASE-1"/>
    <property type="match status" value="1"/>
</dbReference>
<dbReference type="SUPFAM" id="SSF141072">
    <property type="entry name" value="CalX-like"/>
    <property type="match status" value="1"/>
</dbReference>
<dbReference type="GO" id="GO:0016787">
    <property type="term" value="F:hydrolase activity"/>
    <property type="evidence" value="ECO:0007669"/>
    <property type="project" value="UniProtKB-KW"/>
</dbReference>
<accession>A0A238YPS9</accession>
<proteinExistence type="inferred from homology"/>
<organism evidence="8 9">
    <name type="scientific">Dokdonia pacifica</name>
    <dbReference type="NCBI Taxonomy" id="1627892"/>
    <lineage>
        <taxon>Bacteria</taxon>
        <taxon>Pseudomonadati</taxon>
        <taxon>Bacteroidota</taxon>
        <taxon>Flavobacteriia</taxon>
        <taxon>Flavobacteriales</taxon>
        <taxon>Flavobacteriaceae</taxon>
        <taxon>Dokdonia</taxon>
    </lineage>
</organism>
<dbReference type="SUPFAM" id="SSF54060">
    <property type="entry name" value="His-Me finger endonucleases"/>
    <property type="match status" value="1"/>
</dbReference>
<dbReference type="NCBIfam" id="TIGR04183">
    <property type="entry name" value="Por_Secre_tail"/>
    <property type="match status" value="1"/>
</dbReference>
<dbReference type="InterPro" id="IPR038081">
    <property type="entry name" value="CalX-like_sf"/>
</dbReference>
<evidence type="ECO:0000256" key="2">
    <source>
        <dbReference type="ARBA" id="ARBA00022722"/>
    </source>
</evidence>
<evidence type="ECO:0000256" key="5">
    <source>
        <dbReference type="SAM" id="MobiDB-lite"/>
    </source>
</evidence>
<name>A0A238YPS9_9FLAO</name>
<dbReference type="Pfam" id="PF18962">
    <property type="entry name" value="Por_Secre_tail"/>
    <property type="match status" value="1"/>
</dbReference>
<dbReference type="InterPro" id="IPR007346">
    <property type="entry name" value="Endonuclease-I"/>
</dbReference>
<feature type="chain" id="PRO_5013076789" evidence="6">
    <location>
        <begin position="22"/>
        <end position="655"/>
    </location>
</feature>
<dbReference type="Gene3D" id="2.60.40.2030">
    <property type="match status" value="1"/>
</dbReference>
<dbReference type="Proteomes" id="UP000198379">
    <property type="component" value="Unassembled WGS sequence"/>
</dbReference>
<sequence>MRTYQIILSACLAIATYTTQAQIVINELDSDTPSTDTMEFIELKSDTPEMSLDGFVLVLFNGSTSGNDSSYFTLDLDGFTTDINGIFLISNNDVSPVGGFILFDSTIQNGADAVAIYQGNASDFPDGTLATTTNLVDALAHDTNDADDTVLLGLLGLTEQINEGENGNQTTESIQLDNDGTYFVATPTPGVLNDGSGQFINGIGFTTSNDQYTEGDSFDIVFSTVEEVTEELTFEFSLSNGSFNTSDYTGATTITIPNGSNTATTTIQLVDDSDDEGDEVLQITFGELPDTFSRLNDNNQIRVIDNDFTVAAWGTPLNPTFDQVESTQPEGYYDTLDGLAGDELVQAIQDIIANPDVVRAQTYADVIDIINEADQSPLNSNQVWLVYTEQQRAKLDFQTSGGSNVGLWNREHTYPRSRGGFDDIDIDEIADGIDVFITTEADSLRHANSDAHGLRAADGPENSNRGNSDYGEYSGPENTQGSWQGDVARGIFFLTIRYNGLEVVSGNPPNSTVGELGDLDILLDWYRNDPPDDYELNRNNVVYTWQFNRNPFIDLPDLAEFIWGENAGEVYNLPLSTETFTTSNIRMYPNPAKEILTLETPNLSGEASIYTLVGQKVLTTSIHHTTRIPLTLSTGIYLVQVTTQEGIETLRLVIE</sequence>
<dbReference type="GO" id="GO:0004518">
    <property type="term" value="F:nuclease activity"/>
    <property type="evidence" value="ECO:0007669"/>
    <property type="project" value="UniProtKB-KW"/>
</dbReference>
<comment type="similarity">
    <text evidence="1">Belongs to the EndA/NucM nuclease family.</text>
</comment>
<dbReference type="AlphaFoldDB" id="A0A238YPS9"/>